<comment type="caution">
    <text evidence="5">The sequence shown here is derived from an EMBL/GenBank/DDBJ whole genome shotgun (WGS) entry which is preliminary data.</text>
</comment>
<dbReference type="SUPFAM" id="SSF111369">
    <property type="entry name" value="HlyD-like secretion proteins"/>
    <property type="match status" value="1"/>
</dbReference>
<dbReference type="GO" id="GO:0042597">
    <property type="term" value="C:periplasmic space"/>
    <property type="evidence" value="ECO:0007669"/>
    <property type="project" value="UniProtKB-SubCell"/>
</dbReference>
<evidence type="ECO:0000256" key="3">
    <source>
        <dbReference type="SAM" id="Coils"/>
    </source>
</evidence>
<protein>
    <recommendedName>
        <fullName evidence="4">YknX-like beta-barrel domain-containing protein</fullName>
    </recommendedName>
</protein>
<dbReference type="PANTHER" id="PTHR32347:SF29">
    <property type="entry name" value="UPF0194 MEMBRANE PROTEIN YBHG"/>
    <property type="match status" value="1"/>
</dbReference>
<dbReference type="Gene3D" id="2.40.30.170">
    <property type="match status" value="1"/>
</dbReference>
<feature type="coiled-coil region" evidence="3">
    <location>
        <begin position="11"/>
        <end position="38"/>
    </location>
</feature>
<evidence type="ECO:0000313" key="5">
    <source>
        <dbReference type="EMBL" id="MPN01476.1"/>
    </source>
</evidence>
<evidence type="ECO:0000256" key="2">
    <source>
        <dbReference type="ARBA" id="ARBA00023054"/>
    </source>
</evidence>
<evidence type="ECO:0000259" key="4">
    <source>
        <dbReference type="Pfam" id="PF25990"/>
    </source>
</evidence>
<name>A0A645EJ50_9ZZZZ</name>
<evidence type="ECO:0000256" key="1">
    <source>
        <dbReference type="ARBA" id="ARBA00004196"/>
    </source>
</evidence>
<dbReference type="PANTHER" id="PTHR32347">
    <property type="entry name" value="EFFLUX SYSTEM COMPONENT YKNX-RELATED"/>
    <property type="match status" value="1"/>
</dbReference>
<dbReference type="AlphaFoldDB" id="A0A645EJ50"/>
<proteinExistence type="predicted"/>
<gene>
    <name evidence="5" type="ORF">SDC9_148685</name>
</gene>
<organism evidence="5">
    <name type="scientific">bioreactor metagenome</name>
    <dbReference type="NCBI Taxonomy" id="1076179"/>
    <lineage>
        <taxon>unclassified sequences</taxon>
        <taxon>metagenomes</taxon>
        <taxon>ecological metagenomes</taxon>
    </lineage>
</organism>
<feature type="domain" description="YknX-like beta-barrel" evidence="4">
    <location>
        <begin position="89"/>
        <end position="158"/>
    </location>
</feature>
<reference evidence="5" key="1">
    <citation type="submission" date="2019-08" db="EMBL/GenBank/DDBJ databases">
        <authorList>
            <person name="Kucharzyk K."/>
            <person name="Murdoch R.W."/>
            <person name="Higgins S."/>
            <person name="Loffler F."/>
        </authorList>
    </citation>
    <scope>NUCLEOTIDE SEQUENCE</scope>
</reference>
<dbReference type="EMBL" id="VSSQ01047476">
    <property type="protein sequence ID" value="MPN01476.1"/>
    <property type="molecule type" value="Genomic_DNA"/>
</dbReference>
<keyword evidence="2 3" id="KW-0175">Coiled coil</keyword>
<accession>A0A645EJ50</accession>
<dbReference type="InterPro" id="IPR050465">
    <property type="entry name" value="UPF0194_transport"/>
</dbReference>
<dbReference type="Pfam" id="PF25990">
    <property type="entry name" value="Beta-barrel_YknX"/>
    <property type="match status" value="1"/>
</dbReference>
<sequence>MLEAGSRKEDIAAAAAQLAQTEAQLAQAQAQYDIELQALADTKLYAPRDGIIRSRILEPGEMATNQTTALVMAVMSPKWIRVYMPEPLLMKVKMGDKAKIYFDSMPDKPFDGWVGYISPTAEFTPKNVETPELRTALVYEFRVYVNDPDNLLKLGAPATVVFPGVMVPRQ</sequence>
<comment type="subcellular location">
    <subcellularLocation>
        <location evidence="1">Cell envelope</location>
    </subcellularLocation>
</comment>
<dbReference type="InterPro" id="IPR058636">
    <property type="entry name" value="Beta-barrel_YknX"/>
</dbReference>